<keyword evidence="4" id="KW-1185">Reference proteome</keyword>
<evidence type="ECO:0000313" key="4">
    <source>
        <dbReference type="Proteomes" id="UP000030302"/>
    </source>
</evidence>
<evidence type="ECO:0008006" key="5">
    <source>
        <dbReference type="Google" id="ProtNLM"/>
    </source>
</evidence>
<sequence>MNKSKVWPLLAICLASLATPLLATAQQATPPAKTIAPPPPELQKLEEGEAPAVTVRKPGEDNGDITQTRQQGRVDEVKVKSGGSTYYVKTPSQAGTLQPGDAPPRGAQWQIKEFDLGQKVRKPGEAVQSDSDAGLPPPAISEPKN</sequence>
<feature type="compositionally biased region" description="Pro residues" evidence="1">
    <location>
        <begin position="135"/>
        <end position="145"/>
    </location>
</feature>
<evidence type="ECO:0000256" key="2">
    <source>
        <dbReference type="SAM" id="SignalP"/>
    </source>
</evidence>
<accession>A0A0A1F5Z8</accession>
<name>A0A0A1F5Z8_9BURK</name>
<proteinExistence type="predicted"/>
<gene>
    <name evidence="3" type="ORF">LT85_0796</name>
</gene>
<feature type="signal peptide" evidence="2">
    <location>
        <begin position="1"/>
        <end position="25"/>
    </location>
</feature>
<feature type="compositionally biased region" description="Basic and acidic residues" evidence="1">
    <location>
        <begin position="112"/>
        <end position="124"/>
    </location>
</feature>
<protein>
    <recommendedName>
        <fullName evidence="5">DUF2782 domain-containing protein</fullName>
    </recommendedName>
</protein>
<feature type="chain" id="PRO_5001974013" description="DUF2782 domain-containing protein" evidence="2">
    <location>
        <begin position="26"/>
        <end position="145"/>
    </location>
</feature>
<dbReference type="STRING" id="279058.LT85_0796"/>
<reference evidence="4" key="1">
    <citation type="journal article" date="2014" name="Soil Biol. Biochem.">
        <title>Structure and function of bacterial communities in ageing soils: Insights from the Mendocino ecological staircase.</title>
        <authorList>
            <person name="Uroz S."/>
            <person name="Tech J.J."/>
            <person name="Sawaya N.A."/>
            <person name="Frey-Klett P."/>
            <person name="Leveau J.H.J."/>
        </authorList>
    </citation>
    <scope>NUCLEOTIDE SEQUENCE [LARGE SCALE GENOMIC DNA]</scope>
    <source>
        <strain evidence="4">Cal35</strain>
    </source>
</reference>
<dbReference type="EMBL" id="CP009962">
    <property type="protein sequence ID" value="AIY39956.1"/>
    <property type="molecule type" value="Genomic_DNA"/>
</dbReference>
<evidence type="ECO:0000313" key="3">
    <source>
        <dbReference type="EMBL" id="AIY39956.1"/>
    </source>
</evidence>
<keyword evidence="2" id="KW-0732">Signal</keyword>
<dbReference type="AlphaFoldDB" id="A0A0A1F5Z8"/>
<dbReference type="KEGG" id="care:LT85_0796"/>
<dbReference type="HOGENOM" id="CLU_154559_0_0_4"/>
<evidence type="ECO:0000256" key="1">
    <source>
        <dbReference type="SAM" id="MobiDB-lite"/>
    </source>
</evidence>
<dbReference type="Proteomes" id="UP000030302">
    <property type="component" value="Chromosome"/>
</dbReference>
<dbReference type="RefSeq" id="WP_038485583.1">
    <property type="nucleotide sequence ID" value="NZ_CP009962.1"/>
</dbReference>
<feature type="region of interest" description="Disordered" evidence="1">
    <location>
        <begin position="29"/>
        <end position="145"/>
    </location>
</feature>
<organism evidence="3 4">
    <name type="scientific">Collimonas arenae</name>
    <dbReference type="NCBI Taxonomy" id="279058"/>
    <lineage>
        <taxon>Bacteria</taxon>
        <taxon>Pseudomonadati</taxon>
        <taxon>Pseudomonadota</taxon>
        <taxon>Betaproteobacteria</taxon>
        <taxon>Burkholderiales</taxon>
        <taxon>Oxalobacteraceae</taxon>
        <taxon>Collimonas</taxon>
    </lineage>
</organism>